<feature type="transmembrane region" description="Helical" evidence="1">
    <location>
        <begin position="5"/>
        <end position="21"/>
    </location>
</feature>
<name>Q1K0K6_DESA6</name>
<comment type="caution">
    <text evidence="2">The sequence shown here is derived from an EMBL/GenBank/DDBJ whole genome shotgun (WGS) entry which is preliminary data.</text>
</comment>
<evidence type="ECO:0000256" key="1">
    <source>
        <dbReference type="SAM" id="Phobius"/>
    </source>
</evidence>
<dbReference type="GO" id="GO:0016020">
    <property type="term" value="C:membrane"/>
    <property type="evidence" value="ECO:0007669"/>
    <property type="project" value="InterPro"/>
</dbReference>
<keyword evidence="1" id="KW-1133">Transmembrane helix</keyword>
<keyword evidence="1" id="KW-0812">Transmembrane</keyword>
<reference evidence="2" key="2">
    <citation type="submission" date="2006-05" db="EMBL/GenBank/DDBJ databases">
        <title>Sequencing of the draft genome and assembly of Desulfuromonas acetoxidans DSM 684.</title>
        <authorList>
            <consortium name="US DOE Joint Genome Institute (JGI-PGF)"/>
            <person name="Copeland A."/>
            <person name="Lucas S."/>
            <person name="Lapidus A."/>
            <person name="Barry K."/>
            <person name="Detter J.C."/>
            <person name="Glavina del Rio T."/>
            <person name="Hammon N."/>
            <person name="Israni S."/>
            <person name="Dalin E."/>
            <person name="Tice H."/>
            <person name="Bruce D."/>
            <person name="Pitluck S."/>
            <person name="Richardson P."/>
        </authorList>
    </citation>
    <scope>NUCLEOTIDE SEQUENCE [LARGE SCALE GENOMIC DNA]</scope>
    <source>
        <strain evidence="2">DSM 684</strain>
    </source>
</reference>
<sequence length="130" mass="14281">MFIRLLILFIVIPIVEIYVLLQAGEIIGLGPTVALVLLTGVAGAYLARTQGSETVRKIQLALERGEMPTEELLDGAMILAGGLTLLTPGFCTDLAGFCLLVPVTRNMIKQWVRHWLEKMSSQGNIRIYRG</sequence>
<keyword evidence="1" id="KW-0472">Membrane</keyword>
<protein>
    <submittedName>
        <fullName evidence="2">FxsA cytoplasmic membrane protein</fullName>
    </submittedName>
</protein>
<keyword evidence="3" id="KW-1185">Reference proteome</keyword>
<organism evidence="2 3">
    <name type="scientific">Desulfuromonas acetoxidans (strain DSM 684 / 11070)</name>
    <dbReference type="NCBI Taxonomy" id="281689"/>
    <lineage>
        <taxon>Bacteria</taxon>
        <taxon>Pseudomonadati</taxon>
        <taxon>Thermodesulfobacteriota</taxon>
        <taxon>Desulfuromonadia</taxon>
        <taxon>Desulfuromonadales</taxon>
        <taxon>Desulfuromonadaceae</taxon>
        <taxon>Desulfuromonas</taxon>
    </lineage>
</organism>
<dbReference type="InterPro" id="IPR007313">
    <property type="entry name" value="FxsA"/>
</dbReference>
<evidence type="ECO:0000313" key="3">
    <source>
        <dbReference type="Proteomes" id="UP000005695"/>
    </source>
</evidence>
<dbReference type="Proteomes" id="UP000005695">
    <property type="component" value="Unassembled WGS sequence"/>
</dbReference>
<accession>Q1K0K6</accession>
<dbReference type="PANTHER" id="PTHR35335:SF1">
    <property type="entry name" value="UPF0716 PROTEIN FXSA"/>
    <property type="match status" value="1"/>
</dbReference>
<evidence type="ECO:0000313" key="2">
    <source>
        <dbReference type="EMBL" id="EAT15935.1"/>
    </source>
</evidence>
<dbReference type="AlphaFoldDB" id="Q1K0K6"/>
<gene>
    <name evidence="2" type="ORF">Dace_2235</name>
</gene>
<feature type="transmembrane region" description="Helical" evidence="1">
    <location>
        <begin position="27"/>
        <end position="47"/>
    </location>
</feature>
<dbReference type="Pfam" id="PF04186">
    <property type="entry name" value="FxsA"/>
    <property type="match status" value="1"/>
</dbReference>
<reference evidence="2" key="1">
    <citation type="submission" date="2006-05" db="EMBL/GenBank/DDBJ databases">
        <title>Annotation of the draft genome assembly of Desulfuromonas acetoxidans DSM 684.</title>
        <authorList>
            <consortium name="US DOE Joint Genome Institute (JGI-ORNL)"/>
            <person name="Larimer F."/>
            <person name="Land M."/>
            <person name="Hauser L."/>
        </authorList>
    </citation>
    <scope>NUCLEOTIDE SEQUENCE [LARGE SCALE GENOMIC DNA]</scope>
    <source>
        <strain evidence="2">DSM 684</strain>
    </source>
</reference>
<dbReference type="OrthoDB" id="9792788at2"/>
<dbReference type="EMBL" id="AAEW02000007">
    <property type="protein sequence ID" value="EAT15935.1"/>
    <property type="molecule type" value="Genomic_DNA"/>
</dbReference>
<dbReference type="RefSeq" id="WP_005999728.1">
    <property type="nucleotide sequence ID" value="NZ_AAEW02000007.1"/>
</dbReference>
<dbReference type="NCBIfam" id="NF008528">
    <property type="entry name" value="PRK11463.1-2"/>
    <property type="match status" value="1"/>
</dbReference>
<proteinExistence type="predicted"/>
<dbReference type="PANTHER" id="PTHR35335">
    <property type="entry name" value="UPF0716 PROTEIN FXSA"/>
    <property type="match status" value="1"/>
</dbReference>